<dbReference type="GO" id="GO:0003700">
    <property type="term" value="F:DNA-binding transcription factor activity"/>
    <property type="evidence" value="ECO:0007669"/>
    <property type="project" value="InterPro"/>
</dbReference>
<proteinExistence type="predicted"/>
<dbReference type="InterPro" id="IPR028082">
    <property type="entry name" value="Peripla_BP_I"/>
</dbReference>
<dbReference type="Gene3D" id="1.10.10.60">
    <property type="entry name" value="Homeodomain-like"/>
    <property type="match status" value="1"/>
</dbReference>
<comment type="caution">
    <text evidence="6">The sequence shown here is derived from an EMBL/GenBank/DDBJ whole genome shotgun (WGS) entry which is preliminary data.</text>
</comment>
<dbReference type="GO" id="GO:0000976">
    <property type="term" value="F:transcription cis-regulatory region binding"/>
    <property type="evidence" value="ECO:0007669"/>
    <property type="project" value="TreeGrafter"/>
</dbReference>
<evidence type="ECO:0000256" key="1">
    <source>
        <dbReference type="ARBA" id="ARBA00023015"/>
    </source>
</evidence>
<dbReference type="SUPFAM" id="SSF46689">
    <property type="entry name" value="Homeodomain-like"/>
    <property type="match status" value="2"/>
</dbReference>
<dbReference type="PANTHER" id="PTHR30146:SF24">
    <property type="entry name" value="XYLOSE OPERON REGULATORY PROTEIN"/>
    <property type="match status" value="1"/>
</dbReference>
<reference evidence="7 8" key="1">
    <citation type="submission" date="2020-04" db="EMBL/GenBank/DDBJ databases">
        <title>Molecular characterization of pseudomonads from Agaricus bisporus reveal novel blotch 2 pathogens in Western Europe.</title>
        <authorList>
            <person name="Taparia T."/>
            <person name="Krijger M."/>
            <person name="Haynes E."/>
            <person name="Elpinstone J.G."/>
            <person name="Noble R."/>
            <person name="Van Der Wolf J."/>
        </authorList>
    </citation>
    <scope>NUCLEOTIDE SEQUENCE [LARGE SCALE GENOMIC DNA]</scope>
    <source>
        <strain evidence="6 8">IPO3781</strain>
        <strain evidence="5 7">IPO3782</strain>
    </source>
</reference>
<keyword evidence="3" id="KW-0804">Transcription</keyword>
<dbReference type="InterPro" id="IPR046335">
    <property type="entry name" value="LacI/GalR-like_sensor"/>
</dbReference>
<accession>A0A7Y8F9W2</accession>
<name>A0A7Y8F9W2_9PSED</name>
<dbReference type="Pfam" id="PF13377">
    <property type="entry name" value="Peripla_BP_3"/>
    <property type="match status" value="1"/>
</dbReference>
<evidence type="ECO:0000256" key="3">
    <source>
        <dbReference type="ARBA" id="ARBA00023163"/>
    </source>
</evidence>
<evidence type="ECO:0000313" key="7">
    <source>
        <dbReference type="Proteomes" id="UP000531950"/>
    </source>
</evidence>
<feature type="domain" description="HTH araC/xylS-type" evidence="4">
    <location>
        <begin position="291"/>
        <end position="389"/>
    </location>
</feature>
<dbReference type="EMBL" id="JACARG010000014">
    <property type="protein sequence ID" value="NWE12800.1"/>
    <property type="molecule type" value="Genomic_DNA"/>
</dbReference>
<dbReference type="GO" id="GO:0009893">
    <property type="term" value="P:positive regulation of metabolic process"/>
    <property type="evidence" value="ECO:0007669"/>
    <property type="project" value="UniProtKB-ARBA"/>
</dbReference>
<evidence type="ECO:0000313" key="6">
    <source>
        <dbReference type="EMBL" id="NWE75079.1"/>
    </source>
</evidence>
<dbReference type="PROSITE" id="PS01124">
    <property type="entry name" value="HTH_ARAC_FAMILY_2"/>
    <property type="match status" value="1"/>
</dbReference>
<dbReference type="Proteomes" id="UP000531950">
    <property type="component" value="Unassembled WGS sequence"/>
</dbReference>
<protein>
    <submittedName>
        <fullName evidence="6">DNA-binding transcriptional regulator</fullName>
    </submittedName>
</protein>
<gene>
    <name evidence="5" type="ORF">HX822_07620</name>
    <name evidence="6" type="ORF">HX828_05895</name>
</gene>
<dbReference type="Pfam" id="PF12833">
    <property type="entry name" value="HTH_18"/>
    <property type="match status" value="1"/>
</dbReference>
<dbReference type="PANTHER" id="PTHR30146">
    <property type="entry name" value="LACI-RELATED TRANSCRIPTIONAL REPRESSOR"/>
    <property type="match status" value="1"/>
</dbReference>
<dbReference type="Pfam" id="PF22177">
    <property type="entry name" value="PBP1_XylR"/>
    <property type="match status" value="1"/>
</dbReference>
<organism evidence="6 8">
    <name type="scientific">Pseudomonas yamanorum</name>
    <dbReference type="NCBI Taxonomy" id="515393"/>
    <lineage>
        <taxon>Bacteria</taxon>
        <taxon>Pseudomonadati</taxon>
        <taxon>Pseudomonadota</taxon>
        <taxon>Gammaproteobacteria</taxon>
        <taxon>Pseudomonadales</taxon>
        <taxon>Pseudomonadaceae</taxon>
        <taxon>Pseudomonas</taxon>
    </lineage>
</organism>
<keyword evidence="2 6" id="KW-0238">DNA-binding</keyword>
<dbReference type="InterPro" id="IPR018060">
    <property type="entry name" value="HTH_AraC"/>
</dbReference>
<evidence type="ECO:0000259" key="4">
    <source>
        <dbReference type="PROSITE" id="PS01124"/>
    </source>
</evidence>
<dbReference type="CDD" id="cd01543">
    <property type="entry name" value="PBP1_XylR"/>
    <property type="match status" value="1"/>
</dbReference>
<keyword evidence="1" id="KW-0805">Transcription regulation</keyword>
<dbReference type="SUPFAM" id="SSF53822">
    <property type="entry name" value="Periplasmic binding protein-like I"/>
    <property type="match status" value="1"/>
</dbReference>
<dbReference type="RefSeq" id="WP_177076794.1">
    <property type="nucleotide sequence ID" value="NZ_JACAOQ010000005.1"/>
</dbReference>
<dbReference type="EMBL" id="JACARF010000005">
    <property type="protein sequence ID" value="NWE75079.1"/>
    <property type="molecule type" value="Genomic_DNA"/>
</dbReference>
<dbReference type="PROSITE" id="PS00041">
    <property type="entry name" value="HTH_ARAC_FAMILY_1"/>
    <property type="match status" value="1"/>
</dbReference>
<dbReference type="InterPro" id="IPR018062">
    <property type="entry name" value="HTH_AraC-typ_CS"/>
</dbReference>
<dbReference type="InterPro" id="IPR009057">
    <property type="entry name" value="Homeodomain-like_sf"/>
</dbReference>
<evidence type="ECO:0000256" key="2">
    <source>
        <dbReference type="ARBA" id="ARBA00023125"/>
    </source>
</evidence>
<evidence type="ECO:0000313" key="8">
    <source>
        <dbReference type="Proteomes" id="UP000537188"/>
    </source>
</evidence>
<evidence type="ECO:0000313" key="5">
    <source>
        <dbReference type="EMBL" id="NWE12800.1"/>
    </source>
</evidence>
<dbReference type="InterPro" id="IPR054031">
    <property type="entry name" value="XylR_PBP1"/>
</dbReference>
<dbReference type="AlphaFoldDB" id="A0A7Y8F9W2"/>
<dbReference type="Gene3D" id="3.40.50.2300">
    <property type="match status" value="2"/>
</dbReference>
<dbReference type="Proteomes" id="UP000537188">
    <property type="component" value="Unassembled WGS sequence"/>
</dbReference>
<sequence length="403" mass="44453">MKTLPPVHRIALLFNGNKIYDRGIITGIGNYLSSTRVSWDLFLEEDFVCRLKGIERWHGDGIIADFDDPAMGPALAGVHLPVVAVGGSYEDERAYPRHIPYVATDNFALIKLAYEHLIEAGLTRFACFSLPQADINRWAQEREKAFRRLLERDGLPVEVYRGLGTSAPLWDSAVEQQIAWLHSLPKPIGIIAVSDARARQLLQACLTAGIPVPEQVALIGIDNDPLTRTLTRVPLSSVIQGTEKMGRTAARLLHQMLHGMPSAGSQILVPPEAVNVQTSSLHQPLGHPYVMQALHFIRQYACQGIKTAQVANYVGVSRSSLEAHFRSELNRSVHDEILRFKLAAAVAGLENTGAGIADIAYDCGFKSAQYLHTVFKREFGCTPREYQVGQVERDSSDVISLSP</sequence>
<dbReference type="SMART" id="SM00342">
    <property type="entry name" value="HTH_ARAC"/>
    <property type="match status" value="1"/>
</dbReference>